<dbReference type="SUPFAM" id="SSF81324">
    <property type="entry name" value="Voltage-gated potassium channels"/>
    <property type="match status" value="1"/>
</dbReference>
<dbReference type="Pfam" id="PF07885">
    <property type="entry name" value="Ion_trans_2"/>
    <property type="match status" value="1"/>
</dbReference>
<protein>
    <recommendedName>
        <fullName evidence="2">Potassium channel domain-containing protein</fullName>
    </recommendedName>
</protein>
<evidence type="ECO:0000313" key="4">
    <source>
        <dbReference type="Proteomes" id="UP001516061"/>
    </source>
</evidence>
<dbReference type="EMBL" id="JABSNM010000009">
    <property type="protein sequence ID" value="NRT56603.1"/>
    <property type="molecule type" value="Genomic_DNA"/>
</dbReference>
<evidence type="ECO:0000259" key="2">
    <source>
        <dbReference type="Pfam" id="PF07885"/>
    </source>
</evidence>
<evidence type="ECO:0000256" key="1">
    <source>
        <dbReference type="SAM" id="Phobius"/>
    </source>
</evidence>
<feature type="transmembrane region" description="Helical" evidence="1">
    <location>
        <begin position="110"/>
        <end position="134"/>
    </location>
</feature>
<reference evidence="3 4" key="1">
    <citation type="submission" date="2020-05" db="EMBL/GenBank/DDBJ databases">
        <title>Genomic Encyclopedia of Type Strains, Phase IV (KMG-V): Genome sequencing to study the core and pangenomes of soil and plant-associated prokaryotes.</title>
        <authorList>
            <person name="Whitman W."/>
        </authorList>
    </citation>
    <scope>NUCLEOTIDE SEQUENCE [LARGE SCALE GENOMIC DNA]</scope>
    <source>
        <strain evidence="3 4">C29</strain>
    </source>
</reference>
<organism evidence="3 4">
    <name type="scientific">Sphaerotilus uruguayifluvii</name>
    <dbReference type="NCBI Taxonomy" id="2735897"/>
    <lineage>
        <taxon>Bacteria</taxon>
        <taxon>Pseudomonadati</taxon>
        <taxon>Pseudomonadota</taxon>
        <taxon>Betaproteobacteria</taxon>
        <taxon>Burkholderiales</taxon>
        <taxon>Sphaerotilaceae</taxon>
        <taxon>Sphaerotilus</taxon>
    </lineage>
</organism>
<dbReference type="Gene3D" id="1.10.287.70">
    <property type="match status" value="1"/>
</dbReference>
<sequence>MLAVVACSIALVVLTTLIHYETLRQLHRRLPRLPLPHRARLVVVMLVAFVAHAVEILVYGLAMHALVRWGGAGVLQGAPGSPLATFIYFSAETYTSLGFGDLAPMGPVRFMAGVEALNGLLLIGWTASFVYIAMERFWSR</sequence>
<keyword evidence="1" id="KW-0812">Transmembrane</keyword>
<gene>
    <name evidence="3" type="ORF">HNQ01_002346</name>
</gene>
<keyword evidence="1" id="KW-1133">Transmembrane helix</keyword>
<comment type="caution">
    <text evidence="3">The sequence shown here is derived from an EMBL/GenBank/DDBJ whole genome shotgun (WGS) entry which is preliminary data.</text>
</comment>
<feature type="transmembrane region" description="Helical" evidence="1">
    <location>
        <begin position="41"/>
        <end position="62"/>
    </location>
</feature>
<accession>A0ABX2G5C8</accession>
<keyword evidence="4" id="KW-1185">Reference proteome</keyword>
<dbReference type="Proteomes" id="UP001516061">
    <property type="component" value="Unassembled WGS sequence"/>
</dbReference>
<proteinExistence type="predicted"/>
<dbReference type="RefSeq" id="WP_173805617.1">
    <property type="nucleotide sequence ID" value="NZ_JABSNM010000009.1"/>
</dbReference>
<evidence type="ECO:0000313" key="3">
    <source>
        <dbReference type="EMBL" id="NRT56603.1"/>
    </source>
</evidence>
<dbReference type="InterPro" id="IPR013099">
    <property type="entry name" value="K_chnl_dom"/>
</dbReference>
<name>A0ABX2G5C8_9BURK</name>
<feature type="domain" description="Potassium channel" evidence="2">
    <location>
        <begin position="54"/>
        <end position="134"/>
    </location>
</feature>
<feature type="transmembrane region" description="Helical" evidence="1">
    <location>
        <begin position="69"/>
        <end position="90"/>
    </location>
</feature>
<keyword evidence="1" id="KW-0472">Membrane</keyword>